<evidence type="ECO:0000313" key="1">
    <source>
        <dbReference type="EMBL" id="CAB4183494.1"/>
    </source>
</evidence>
<gene>
    <name evidence="1" type="ORF">UFOVP1103_31</name>
    <name evidence="2" type="ORF">UFOVP1464_4</name>
    <name evidence="3" type="ORF">UFOVP1553_5</name>
</gene>
<name>A0A6J5QV48_9CAUD</name>
<dbReference type="EMBL" id="LR797402">
    <property type="protein sequence ID" value="CAB4213913.1"/>
    <property type="molecule type" value="Genomic_DNA"/>
</dbReference>
<organism evidence="1">
    <name type="scientific">uncultured Caudovirales phage</name>
    <dbReference type="NCBI Taxonomy" id="2100421"/>
    <lineage>
        <taxon>Viruses</taxon>
        <taxon>Duplodnaviria</taxon>
        <taxon>Heunggongvirae</taxon>
        <taxon>Uroviricota</taxon>
        <taxon>Caudoviricetes</taxon>
        <taxon>Peduoviridae</taxon>
        <taxon>Maltschvirus</taxon>
        <taxon>Maltschvirus maltsch</taxon>
    </lineage>
</organism>
<reference evidence="1" key="1">
    <citation type="submission" date="2020-05" db="EMBL/GenBank/DDBJ databases">
        <authorList>
            <person name="Chiriac C."/>
            <person name="Salcher M."/>
            <person name="Ghai R."/>
            <person name="Kavagutti S V."/>
        </authorList>
    </citation>
    <scope>NUCLEOTIDE SEQUENCE</scope>
</reference>
<dbReference type="EMBL" id="LR797046">
    <property type="protein sequence ID" value="CAB4183494.1"/>
    <property type="molecule type" value="Genomic_DNA"/>
</dbReference>
<evidence type="ECO:0000313" key="3">
    <source>
        <dbReference type="EMBL" id="CAB5229237.1"/>
    </source>
</evidence>
<dbReference type="Pfam" id="PF05037">
    <property type="entry name" value="DUF669"/>
    <property type="match status" value="1"/>
</dbReference>
<evidence type="ECO:0008006" key="4">
    <source>
        <dbReference type="Google" id="ProtNLM"/>
    </source>
</evidence>
<proteinExistence type="predicted"/>
<dbReference type="InterPro" id="IPR007731">
    <property type="entry name" value="DUF669"/>
</dbReference>
<protein>
    <recommendedName>
        <fullName evidence="4">DUF669 domain-containing protein</fullName>
    </recommendedName>
</protein>
<evidence type="ECO:0000313" key="2">
    <source>
        <dbReference type="EMBL" id="CAB4213913.1"/>
    </source>
</evidence>
<sequence>MSFFDHAINVKDLPVDDKQTNDFSPLPEGEYKVTVRKCEIRQGAKEGSEYMNIQLAVDEGKYAKRVIFGMITTKNASSTAENIGRTQFRTLMESTGVMSINSPEEVTKFVGGHVSVYVTQSEYNGKVSNNVKAWKSVPSVMGAVAATPTATNAKSPPWASK</sequence>
<dbReference type="EMBL" id="LR798402">
    <property type="protein sequence ID" value="CAB5229237.1"/>
    <property type="molecule type" value="Genomic_DNA"/>
</dbReference>
<accession>A0A6J5QV48</accession>